<organism evidence="17 18">
    <name type="scientific">Ananas comosus</name>
    <name type="common">Pineapple</name>
    <name type="synonym">Ananas ananas</name>
    <dbReference type="NCBI Taxonomy" id="4615"/>
    <lineage>
        <taxon>Eukaryota</taxon>
        <taxon>Viridiplantae</taxon>
        <taxon>Streptophyta</taxon>
        <taxon>Embryophyta</taxon>
        <taxon>Tracheophyta</taxon>
        <taxon>Spermatophyta</taxon>
        <taxon>Magnoliopsida</taxon>
        <taxon>Liliopsida</taxon>
        <taxon>Poales</taxon>
        <taxon>Bromeliaceae</taxon>
        <taxon>Bromelioideae</taxon>
        <taxon>Ananas</taxon>
    </lineage>
</organism>
<keyword evidence="2" id="KW-0723">Serine/threonine-protein kinase</keyword>
<dbReference type="InterPro" id="IPR008271">
    <property type="entry name" value="Ser/Thr_kinase_AS"/>
</dbReference>
<feature type="compositionally biased region" description="Pro residues" evidence="13">
    <location>
        <begin position="645"/>
        <end position="654"/>
    </location>
</feature>
<dbReference type="PROSITE" id="PS00107">
    <property type="entry name" value="PROTEIN_KINASE_ATP"/>
    <property type="match status" value="1"/>
</dbReference>
<dbReference type="InterPro" id="IPR025287">
    <property type="entry name" value="WAK_GUB"/>
</dbReference>
<dbReference type="EMBL" id="LSRQ01001199">
    <property type="protein sequence ID" value="OAY78859.1"/>
    <property type="molecule type" value="Genomic_DNA"/>
</dbReference>
<proteinExistence type="predicted"/>
<accession>A0A199VP80</accession>
<dbReference type="Gene3D" id="1.10.510.10">
    <property type="entry name" value="Transferase(Phosphotransferase) domain 1"/>
    <property type="match status" value="1"/>
</dbReference>
<comment type="subcellular location">
    <subcellularLocation>
        <location evidence="1">Membrane</location>
        <topology evidence="1">Single-pass membrane protein</topology>
    </subcellularLocation>
</comment>
<keyword evidence="5 15" id="KW-0732">Signal</keyword>
<dbReference type="GO" id="GO:0004674">
    <property type="term" value="F:protein serine/threonine kinase activity"/>
    <property type="evidence" value="ECO:0007669"/>
    <property type="project" value="UniProtKB-KW"/>
</dbReference>
<sequence>MLLGILLCIAFSHLILPRAGAAAAAAANCRRTCGSSTVPYPFGFSAGCGIRLTCNSTNSILVAETYPVWNITPDSLLLDVAPSCDRPVRAAIGVLFGPNYAMTWRNGLFLRNCTATAAASRCLLPTSLATQISQRKDLASCGEKGDNITCYSSGRTDGFLSPGNATASGCGYVFTSVLYSPGGGDEGAQMPAIVFGAAELGWWLNGPCRCSANATCAPVAVPGNATGFRCSCDAGFVGDGFADGDGCVRGESVMSLLLCGWLTAGRCGASNRKKFGDCGGRAKVGLLIGGIVAGASLLLGLLLLLCSAARRRKWAASSEQTKHLLRLSEAASCPVPVYSYKDMERATNAFSDAYKLGTGAYATVYVGKLPEGLVAVKRIRCGDPSSRSSSAMNEIRLISCVRHPNLVRLLGCCVDRGEQILVYEFVPNGTLAQHLRRGGGVGGGLPWRARLGIAAEAARAVAYLHTALQPPIYHRDIKSTNILLDRELRPKIADFGLSRAGVAAESSHVSTAPQGTPGYLDPQYHQDFHLTDKSDVYSFGVVLVEMLTALKVVDFERPPTEVNLAALAVDRIGKGRLEEIVDPLLLPPPPADADAADEGEGEGEWVMDSVRRVAELAFRCLAFHKDVRPCMTEVAEELERIRLSAPPPPPPPAPASEEEEEEEDVVEVLGSGSEAVEKLEGKRRRRRRRSRGVRLEEKARVDSPVSVQEVLWVSEHSSSPSTNGSMPRFVL</sequence>
<feature type="compositionally biased region" description="Basic residues" evidence="13">
    <location>
        <begin position="681"/>
        <end position="692"/>
    </location>
</feature>
<keyword evidence="9 14" id="KW-1133">Transmembrane helix</keyword>
<evidence type="ECO:0000256" key="7">
    <source>
        <dbReference type="ARBA" id="ARBA00022777"/>
    </source>
</evidence>
<dbReference type="InterPro" id="IPR011009">
    <property type="entry name" value="Kinase-like_dom_sf"/>
</dbReference>
<feature type="region of interest" description="Disordered" evidence="13">
    <location>
        <begin position="641"/>
        <end position="705"/>
    </location>
</feature>
<evidence type="ECO:0000259" key="16">
    <source>
        <dbReference type="PROSITE" id="PS50011"/>
    </source>
</evidence>
<feature type="compositionally biased region" description="Acidic residues" evidence="13">
    <location>
        <begin position="656"/>
        <end position="666"/>
    </location>
</feature>
<keyword evidence="8 12" id="KW-0067">ATP-binding</keyword>
<protein>
    <submittedName>
        <fullName evidence="17">Wall-associated receptor kinase-like 14</fullName>
    </submittedName>
</protein>
<keyword evidence="6 12" id="KW-0547">Nucleotide-binding</keyword>
<evidence type="ECO:0000256" key="4">
    <source>
        <dbReference type="ARBA" id="ARBA00022692"/>
    </source>
</evidence>
<evidence type="ECO:0000256" key="2">
    <source>
        <dbReference type="ARBA" id="ARBA00022527"/>
    </source>
</evidence>
<evidence type="ECO:0000256" key="11">
    <source>
        <dbReference type="ARBA" id="ARBA00023180"/>
    </source>
</evidence>
<dbReference type="Gene3D" id="3.30.200.20">
    <property type="entry name" value="Phosphorylase Kinase, domain 1"/>
    <property type="match status" value="1"/>
</dbReference>
<keyword evidence="10 14" id="KW-0472">Membrane</keyword>
<dbReference type="GO" id="GO:0005524">
    <property type="term" value="F:ATP binding"/>
    <property type="evidence" value="ECO:0007669"/>
    <property type="project" value="UniProtKB-UniRule"/>
</dbReference>
<evidence type="ECO:0000256" key="13">
    <source>
        <dbReference type="SAM" id="MobiDB-lite"/>
    </source>
</evidence>
<comment type="caution">
    <text evidence="17">The sequence shown here is derived from an EMBL/GenBank/DDBJ whole genome shotgun (WGS) entry which is preliminary data.</text>
</comment>
<keyword evidence="17" id="KW-0675">Receptor</keyword>
<dbReference type="InterPro" id="IPR000719">
    <property type="entry name" value="Prot_kinase_dom"/>
</dbReference>
<dbReference type="PROSITE" id="PS50011">
    <property type="entry name" value="PROTEIN_KINASE_DOM"/>
    <property type="match status" value="1"/>
</dbReference>
<evidence type="ECO:0000256" key="10">
    <source>
        <dbReference type="ARBA" id="ARBA00023136"/>
    </source>
</evidence>
<dbReference type="Pfam" id="PF13947">
    <property type="entry name" value="GUB_WAK_bind"/>
    <property type="match status" value="1"/>
</dbReference>
<evidence type="ECO:0000256" key="9">
    <source>
        <dbReference type="ARBA" id="ARBA00022989"/>
    </source>
</evidence>
<evidence type="ECO:0000313" key="17">
    <source>
        <dbReference type="EMBL" id="OAY78859.1"/>
    </source>
</evidence>
<dbReference type="Proteomes" id="UP000092600">
    <property type="component" value="Unassembled WGS sequence"/>
</dbReference>
<evidence type="ECO:0000256" key="1">
    <source>
        <dbReference type="ARBA" id="ARBA00004167"/>
    </source>
</evidence>
<dbReference type="PROSITE" id="PS00108">
    <property type="entry name" value="PROTEIN_KINASE_ST"/>
    <property type="match status" value="1"/>
</dbReference>
<gene>
    <name evidence="17" type="ORF">ACMD2_08150</name>
</gene>
<feature type="domain" description="Protein kinase" evidence="16">
    <location>
        <begin position="350"/>
        <end position="641"/>
    </location>
</feature>
<feature type="binding site" evidence="12">
    <location>
        <position position="377"/>
    </location>
    <ligand>
        <name>ATP</name>
        <dbReference type="ChEBI" id="CHEBI:30616"/>
    </ligand>
</feature>
<evidence type="ECO:0000256" key="3">
    <source>
        <dbReference type="ARBA" id="ARBA00022679"/>
    </source>
</evidence>
<dbReference type="GO" id="GO:0030247">
    <property type="term" value="F:polysaccharide binding"/>
    <property type="evidence" value="ECO:0007669"/>
    <property type="project" value="InterPro"/>
</dbReference>
<keyword evidence="7 17" id="KW-0418">Kinase</keyword>
<evidence type="ECO:0000256" key="5">
    <source>
        <dbReference type="ARBA" id="ARBA00022729"/>
    </source>
</evidence>
<keyword evidence="4 14" id="KW-0812">Transmembrane</keyword>
<dbReference type="PANTHER" id="PTHR46008">
    <property type="entry name" value="LEAF RUST 10 DISEASE-RESISTANCE LOCUS RECEPTOR-LIKE PROTEIN KINASE-LIKE 1.4"/>
    <property type="match status" value="1"/>
</dbReference>
<dbReference type="InterPro" id="IPR001245">
    <property type="entry name" value="Ser-Thr/Tyr_kinase_cat_dom"/>
</dbReference>
<evidence type="ECO:0000313" key="18">
    <source>
        <dbReference type="Proteomes" id="UP000092600"/>
    </source>
</evidence>
<feature type="chain" id="PRO_5008286024" evidence="15">
    <location>
        <begin position="22"/>
        <end position="731"/>
    </location>
</feature>
<keyword evidence="11" id="KW-0325">Glycoprotein</keyword>
<evidence type="ECO:0000256" key="14">
    <source>
        <dbReference type="SAM" id="Phobius"/>
    </source>
</evidence>
<feature type="signal peptide" evidence="15">
    <location>
        <begin position="1"/>
        <end position="21"/>
    </location>
</feature>
<dbReference type="GO" id="GO:0005886">
    <property type="term" value="C:plasma membrane"/>
    <property type="evidence" value="ECO:0007669"/>
    <property type="project" value="UniProtKB-ARBA"/>
</dbReference>
<evidence type="ECO:0000256" key="12">
    <source>
        <dbReference type="PROSITE-ProRule" id="PRU10141"/>
    </source>
</evidence>
<evidence type="ECO:0000256" key="15">
    <source>
        <dbReference type="SAM" id="SignalP"/>
    </source>
</evidence>
<dbReference type="SMART" id="SM00220">
    <property type="entry name" value="S_TKc"/>
    <property type="match status" value="1"/>
</dbReference>
<dbReference type="InterPro" id="IPR017441">
    <property type="entry name" value="Protein_kinase_ATP_BS"/>
</dbReference>
<reference evidence="17 18" key="1">
    <citation type="journal article" date="2016" name="DNA Res.">
        <title>The draft genome of MD-2 pineapple using hybrid error correction of long reads.</title>
        <authorList>
            <person name="Redwan R.M."/>
            <person name="Saidin A."/>
            <person name="Kumar S.V."/>
        </authorList>
    </citation>
    <scope>NUCLEOTIDE SEQUENCE [LARGE SCALE GENOMIC DNA]</scope>
    <source>
        <strain evidence="18">cv. MD2</strain>
        <tissue evidence="17">Leaf</tissue>
    </source>
</reference>
<dbReference type="AlphaFoldDB" id="A0A199VP80"/>
<dbReference type="STRING" id="4615.A0A199VP80"/>
<dbReference type="Pfam" id="PF07714">
    <property type="entry name" value="PK_Tyr_Ser-Thr"/>
    <property type="match status" value="1"/>
</dbReference>
<dbReference type="SUPFAM" id="SSF56112">
    <property type="entry name" value="Protein kinase-like (PK-like)"/>
    <property type="match status" value="1"/>
</dbReference>
<keyword evidence="3" id="KW-0808">Transferase</keyword>
<evidence type="ECO:0000256" key="6">
    <source>
        <dbReference type="ARBA" id="ARBA00022741"/>
    </source>
</evidence>
<evidence type="ECO:0000256" key="8">
    <source>
        <dbReference type="ARBA" id="ARBA00022840"/>
    </source>
</evidence>
<dbReference type="PANTHER" id="PTHR46008:SF62">
    <property type="entry name" value="PROTEIN KINASE DOMAIN-CONTAINING PROTEIN"/>
    <property type="match status" value="1"/>
</dbReference>
<dbReference type="FunFam" id="1.10.510.10:FF:000161">
    <property type="entry name" value="Wall-associated receptor kinase-like 20"/>
    <property type="match status" value="1"/>
</dbReference>
<name>A0A199VP80_ANACO</name>
<feature type="transmembrane region" description="Helical" evidence="14">
    <location>
        <begin position="284"/>
        <end position="305"/>
    </location>
</feature>